<protein>
    <recommendedName>
        <fullName evidence="5">Type VI secretion protein, VC_A0114 family</fullName>
    </recommendedName>
</protein>
<dbReference type="InterPro" id="IPR010263">
    <property type="entry name" value="T6SS_TssK"/>
</dbReference>
<reference evidence="3 4" key="1">
    <citation type="submission" date="2011-11" db="EMBL/GenBank/DDBJ databases">
        <title>Complete sequence of Granulicella mallensis MP5ACTX8.</title>
        <authorList>
            <consortium name="US DOE Joint Genome Institute"/>
            <person name="Lucas S."/>
            <person name="Copeland A."/>
            <person name="Lapidus A."/>
            <person name="Cheng J.-F."/>
            <person name="Goodwin L."/>
            <person name="Pitluck S."/>
            <person name="Peters L."/>
            <person name="Lu M."/>
            <person name="Detter J.C."/>
            <person name="Han C."/>
            <person name="Tapia R."/>
            <person name="Land M."/>
            <person name="Hauser L."/>
            <person name="Kyrpides N."/>
            <person name="Ivanova N."/>
            <person name="Mikhailova N."/>
            <person name="Pagani I."/>
            <person name="Rawat S."/>
            <person name="Mannisto M."/>
            <person name="Haggblom M."/>
            <person name="Woyke T."/>
        </authorList>
    </citation>
    <scope>NUCLEOTIDE SEQUENCE [LARGE SCALE GENOMIC DNA]</scope>
    <source>
        <strain evidence="4">ATCC BAA-1857 / DSM 23137 / MP5ACTX8</strain>
    </source>
</reference>
<organism evidence="3 4">
    <name type="scientific">Granulicella mallensis (strain ATCC BAA-1857 / DSM 23137 / MP5ACTX8)</name>
    <dbReference type="NCBI Taxonomy" id="682795"/>
    <lineage>
        <taxon>Bacteria</taxon>
        <taxon>Pseudomonadati</taxon>
        <taxon>Acidobacteriota</taxon>
        <taxon>Terriglobia</taxon>
        <taxon>Terriglobales</taxon>
        <taxon>Acidobacteriaceae</taxon>
        <taxon>Granulicella</taxon>
    </lineage>
</organism>
<evidence type="ECO:0000313" key="4">
    <source>
        <dbReference type="Proteomes" id="UP000007113"/>
    </source>
</evidence>
<feature type="coiled-coil region" evidence="1">
    <location>
        <begin position="328"/>
        <end position="355"/>
    </location>
</feature>
<accession>G8NSU1</accession>
<dbReference type="Pfam" id="PF05936">
    <property type="entry name" value="T6SS_VasE"/>
    <property type="match status" value="1"/>
</dbReference>
<dbReference type="HOGENOM" id="CLU_455449_0_0_0"/>
<keyword evidence="4" id="KW-1185">Reference proteome</keyword>
<dbReference type="STRING" id="682795.AciX8_1953"/>
<dbReference type="EMBL" id="CP003130">
    <property type="protein sequence ID" value="AEU36284.1"/>
    <property type="molecule type" value="Genomic_DNA"/>
</dbReference>
<gene>
    <name evidence="3" type="ordered locus">AciX8_1953</name>
</gene>
<feature type="region of interest" description="Disordered" evidence="2">
    <location>
        <begin position="516"/>
        <end position="557"/>
    </location>
</feature>
<dbReference type="OrthoDB" id="100752at2"/>
<keyword evidence="1" id="KW-0175">Coiled coil</keyword>
<evidence type="ECO:0000256" key="2">
    <source>
        <dbReference type="SAM" id="MobiDB-lite"/>
    </source>
</evidence>
<evidence type="ECO:0000313" key="3">
    <source>
        <dbReference type="EMBL" id="AEU36284.1"/>
    </source>
</evidence>
<dbReference type="Proteomes" id="UP000007113">
    <property type="component" value="Chromosome"/>
</dbReference>
<name>G8NSU1_GRAMM</name>
<proteinExistence type="predicted"/>
<sequence length="557" mass="62715">MNSQETYKPAVNWEFGMLVTPEHFVRQERFHEASLLWMLRYTSKDFGLVGGGLRLPEALSGVGRHDPIVQITQDEESLQITVSQCRGLTPSGTPVEITPETAVTRRFALSDLGGKKQLRIYLLVPPHEYVAVDGAADEHNPQMQTERVRSCKLTLEPHGEALDHALMVGALRLRDQGLAYEIDSRFFPPCLHMGALSELTVSWRSMVDLLAVLSGRFMQLHRAMQEYIEMARERGIDSRLDDETLIFVRSVIPLLDDSLEECLDITQSPGRFLGHLRKLTHGAALHLSLSPPVRQYFDALRSGGEAEFAPALDRLTQILQADRRRWQSDDLAKELQNAERALRGIEVLERALEGKYIDFRVSPMLESMNFFFDRGGSALYKLAAKPARLQGFGDQMTFYFANIRLEGREKYRLILTAHAAGSFDSQEQIPVELGMNEGSGTRRAPLHGVASVRTEGQNNVEFDFDAPEVQTIVDLRVTVPSRFPVSGVLLFVRHRFYMGEAPETKAEAPREELATAFRPPLQPGGPPVNNRPSSVARKEEQYIDAPIAGTRRRRLEE</sequence>
<dbReference type="AlphaFoldDB" id="G8NSU1"/>
<dbReference type="eggNOG" id="COG3522">
    <property type="taxonomic scope" value="Bacteria"/>
</dbReference>
<dbReference type="KEGG" id="gma:AciX8_1953"/>
<dbReference type="RefSeq" id="WP_014265163.1">
    <property type="nucleotide sequence ID" value="NC_016631.1"/>
</dbReference>
<evidence type="ECO:0008006" key="5">
    <source>
        <dbReference type="Google" id="ProtNLM"/>
    </source>
</evidence>
<evidence type="ECO:0000256" key="1">
    <source>
        <dbReference type="SAM" id="Coils"/>
    </source>
</evidence>